<evidence type="ECO:0000313" key="2">
    <source>
        <dbReference type="EMBL" id="DAF52559.1"/>
    </source>
</evidence>
<dbReference type="Gene3D" id="3.90.1530.10">
    <property type="entry name" value="Conserved hypothetical protein from pyrococcus furiosus pfu- 392566-001, ParB domain"/>
    <property type="match status" value="1"/>
</dbReference>
<organism evidence="2">
    <name type="scientific">Siphoviridae sp. ctAjZ17</name>
    <dbReference type="NCBI Taxonomy" id="2827797"/>
    <lineage>
        <taxon>Viruses</taxon>
        <taxon>Duplodnaviria</taxon>
        <taxon>Heunggongvirae</taxon>
        <taxon>Uroviricota</taxon>
        <taxon>Caudoviricetes</taxon>
    </lineage>
</organism>
<protein>
    <recommendedName>
        <fullName evidence="1">ParB-like N-terminal domain-containing protein</fullName>
    </recommendedName>
</protein>
<evidence type="ECO:0000259" key="1">
    <source>
        <dbReference type="SMART" id="SM00470"/>
    </source>
</evidence>
<sequence>MGREKFSALDMLSKRSLPERKEKQAIIYKDPRELVPTQENFYTTKNISKLKASIKITGYLMQPILIENVDGEDKVLAGHRRRLCCIELIEEGDTRFEKVPCMYAAEINVSEDKELTPEQREAITPFLRQFKVIQANNYRDKNDWERMQEALEMEKIVKNLKEKVGITGTVRENLKDLLGVSNAQFGRYKNISNHLIQELMEEFQDGGINISVADAAASLKPELQQQAYEMFMKNKVLSLPDIQLLKDRQELDIPGQMTIEQATRQQKPQEDETPIPVELQIERFFDSLKKNTTARIRNGDKLIGTKMISMLYCYVKHRNGYLNYQGHPDRITFNPDSPEEKEMTWQELTEELIRRYSTKKPVKMTTIDAPEKPEKKETNAGKCIHREGFTCTLEAAQKAIAGDGENCNRKCCWNCEKHGACGYECNASAHRPAENIPKKSCQSATETPDEQQEDHFVNLNKMVKHPRNTDKIPTAWPEELKDIPIPSTGDLSIYLQKQEDLLKQMTEVEKEEAGFPELVIKKQQMLVAGLRILKNIVEDCQEELEQPGLPIMKNNDQRKEWLRNYKSWGLWYEDKNVGIKYYKYDFANGARLIVEEFAPDPSEKSQWYTPGEHHYMHLVGGPKPECKNDKGWSYHSRYNKYQNSETELVEFLKEIQK</sequence>
<dbReference type="SUPFAM" id="SSF110849">
    <property type="entry name" value="ParB/Sulfiredoxin"/>
    <property type="match status" value="1"/>
</dbReference>
<dbReference type="InterPro" id="IPR036086">
    <property type="entry name" value="ParB/Sulfiredoxin_sf"/>
</dbReference>
<name>A0A8S5SPE7_9CAUD</name>
<dbReference type="Gene3D" id="1.10.10.2830">
    <property type="match status" value="1"/>
</dbReference>
<dbReference type="SMART" id="SM00470">
    <property type="entry name" value="ParB"/>
    <property type="match status" value="1"/>
</dbReference>
<dbReference type="InterPro" id="IPR003115">
    <property type="entry name" value="ParB_N"/>
</dbReference>
<dbReference type="EMBL" id="BK032639">
    <property type="protein sequence ID" value="DAF52559.1"/>
    <property type="molecule type" value="Genomic_DNA"/>
</dbReference>
<feature type="domain" description="ParB-like N-terminal" evidence="1">
    <location>
        <begin position="27"/>
        <end position="121"/>
    </location>
</feature>
<reference evidence="2" key="1">
    <citation type="journal article" date="2021" name="Proc. Natl. Acad. Sci. U.S.A.">
        <title>A Catalog of Tens of Thousands of Viruses from Human Metagenomes Reveals Hidden Associations with Chronic Diseases.</title>
        <authorList>
            <person name="Tisza M.J."/>
            <person name="Buck C.B."/>
        </authorList>
    </citation>
    <scope>NUCLEOTIDE SEQUENCE</scope>
    <source>
        <strain evidence="2">CtAjZ17</strain>
    </source>
</reference>
<proteinExistence type="predicted"/>
<accession>A0A8S5SPE7</accession>